<evidence type="ECO:0000256" key="1">
    <source>
        <dbReference type="SAM" id="MobiDB-lite"/>
    </source>
</evidence>
<organism evidence="2 3">
    <name type="scientific">Eleutherodactylus coqui</name>
    <name type="common">Puerto Rican coqui</name>
    <dbReference type="NCBI Taxonomy" id="57060"/>
    <lineage>
        <taxon>Eukaryota</taxon>
        <taxon>Metazoa</taxon>
        <taxon>Chordata</taxon>
        <taxon>Craniata</taxon>
        <taxon>Vertebrata</taxon>
        <taxon>Euteleostomi</taxon>
        <taxon>Amphibia</taxon>
        <taxon>Batrachia</taxon>
        <taxon>Anura</taxon>
        <taxon>Neobatrachia</taxon>
        <taxon>Hyloidea</taxon>
        <taxon>Eleutherodactylidae</taxon>
        <taxon>Eleutherodactylinae</taxon>
        <taxon>Eleutherodactylus</taxon>
        <taxon>Eleutherodactylus</taxon>
    </lineage>
</organism>
<feature type="compositionally biased region" description="Basic residues" evidence="1">
    <location>
        <begin position="327"/>
        <end position="336"/>
    </location>
</feature>
<comment type="caution">
    <text evidence="2">The sequence shown here is derived from an EMBL/GenBank/DDBJ whole genome shotgun (WGS) entry which is preliminary data.</text>
</comment>
<feature type="region of interest" description="Disordered" evidence="1">
    <location>
        <begin position="282"/>
        <end position="301"/>
    </location>
</feature>
<dbReference type="PANTHER" id="PTHR31198">
    <property type="entry name" value="COILED-COIL DOMAIN-CONTAINING PROTEIN 84"/>
    <property type="match status" value="1"/>
</dbReference>
<feature type="region of interest" description="Disordered" evidence="1">
    <location>
        <begin position="172"/>
        <end position="211"/>
    </location>
</feature>
<reference evidence="2" key="1">
    <citation type="thesis" date="2020" institute="ProQuest LLC" country="789 East Eisenhower Parkway, Ann Arbor, MI, USA">
        <title>Comparative Genomics and Chromosome Evolution.</title>
        <authorList>
            <person name="Mudd A.B."/>
        </authorList>
    </citation>
    <scope>NUCLEOTIDE SEQUENCE</scope>
    <source>
        <strain evidence="2">HN-11 Male</strain>
        <tissue evidence="2">Kidney and liver</tissue>
    </source>
</reference>
<gene>
    <name evidence="2" type="ORF">GDO78_011293</name>
</gene>
<name>A0A8J6K800_ELECQ</name>
<dbReference type="InterPro" id="IPR028015">
    <property type="entry name" value="CCDC84-like"/>
</dbReference>
<protein>
    <recommendedName>
        <fullName evidence="4">Coiled-coil domain containing 84</fullName>
    </recommendedName>
</protein>
<sequence length="336" mass="37658">MAPYECSVCRRTVFSSRKKHVYEKGHRQRLESVLGAFGEKVAAARKMIKAASVVKFDPREHEQKFWCHCCQEEVQRHTSDGNVAVVFGGMLAHLYRPEHSKAVDKYWWAHHAEAKLKARFVITQDEYERFKSSVTKALENYEETEDALIKQVAGQIREAEQSRMEMLRTILEPGAPPAGGDDGVRSSSQQPPGRIISPADSEGPGPSNRQTLPHEAFVMAGAPPLTFIGQQVASDKGNVHTGALPPWMSPDEDDAGDPQDIGPSIEDFLKHKEKMALKKLPPNRVGANFDHSAPTDEGWLPSFGRVWNSGRRWQSRHQYKKEAGTKGGKRKRMEPP</sequence>
<accession>A0A8J6K800</accession>
<evidence type="ECO:0008006" key="4">
    <source>
        <dbReference type="Google" id="ProtNLM"/>
    </source>
</evidence>
<dbReference type="PANTHER" id="PTHR31198:SF1">
    <property type="entry name" value="CENTROSOMAL AT-AC SPLICING FACTOR"/>
    <property type="match status" value="1"/>
</dbReference>
<dbReference type="EMBL" id="WNTK01000006">
    <property type="protein sequence ID" value="KAG9482541.1"/>
    <property type="molecule type" value="Genomic_DNA"/>
</dbReference>
<proteinExistence type="predicted"/>
<keyword evidence="3" id="KW-1185">Reference proteome</keyword>
<dbReference type="Proteomes" id="UP000770717">
    <property type="component" value="Unassembled WGS sequence"/>
</dbReference>
<evidence type="ECO:0000313" key="3">
    <source>
        <dbReference type="Proteomes" id="UP000770717"/>
    </source>
</evidence>
<dbReference type="AlphaFoldDB" id="A0A8J6K800"/>
<evidence type="ECO:0000313" key="2">
    <source>
        <dbReference type="EMBL" id="KAG9482541.1"/>
    </source>
</evidence>
<dbReference type="Pfam" id="PF14968">
    <property type="entry name" value="CCDC84"/>
    <property type="match status" value="1"/>
</dbReference>
<feature type="region of interest" description="Disordered" evidence="1">
    <location>
        <begin position="312"/>
        <end position="336"/>
    </location>
</feature>
<dbReference type="OrthoDB" id="1892805at2759"/>